<evidence type="ECO:0000259" key="11">
    <source>
        <dbReference type="PROSITE" id="PS50011"/>
    </source>
</evidence>
<accession>A0AAD8WGJ7</accession>
<evidence type="ECO:0000256" key="7">
    <source>
        <dbReference type="ARBA" id="ARBA00022786"/>
    </source>
</evidence>
<keyword evidence="3" id="KW-0723">Serine/threonine-protein kinase</keyword>
<dbReference type="Gene3D" id="1.10.510.10">
    <property type="entry name" value="Transferase(Phosphotransferase) domain 1"/>
    <property type="match status" value="1"/>
</dbReference>
<keyword evidence="13" id="KW-1185">Reference proteome</keyword>
<reference evidence="12" key="1">
    <citation type="submission" date="2023-07" db="EMBL/GenBank/DDBJ databases">
        <title>A chromosome-level genome assembly of Lolium multiflorum.</title>
        <authorList>
            <person name="Chen Y."/>
            <person name="Copetti D."/>
            <person name="Kolliker R."/>
            <person name="Studer B."/>
        </authorList>
    </citation>
    <scope>NUCLEOTIDE SEQUENCE</scope>
    <source>
        <strain evidence="12">02402/16</strain>
        <tissue evidence="12">Leaf</tissue>
    </source>
</reference>
<dbReference type="Pfam" id="PF00069">
    <property type="entry name" value="Pkinase"/>
    <property type="match status" value="1"/>
</dbReference>
<proteinExistence type="predicted"/>
<evidence type="ECO:0000256" key="10">
    <source>
        <dbReference type="SAM" id="MobiDB-lite"/>
    </source>
</evidence>
<evidence type="ECO:0000256" key="9">
    <source>
        <dbReference type="PROSITE-ProRule" id="PRU10141"/>
    </source>
</evidence>
<keyword evidence="8 9" id="KW-0067">ATP-binding</keyword>
<dbReference type="PROSITE" id="PS00108">
    <property type="entry name" value="PROTEIN_KINASE_ST"/>
    <property type="match status" value="1"/>
</dbReference>
<dbReference type="InterPro" id="IPR000719">
    <property type="entry name" value="Prot_kinase_dom"/>
</dbReference>
<evidence type="ECO:0000256" key="8">
    <source>
        <dbReference type="ARBA" id="ARBA00022840"/>
    </source>
</evidence>
<protein>
    <recommendedName>
        <fullName evidence="2">RING-type E3 ubiquitin transferase</fullName>
        <ecNumber evidence="2">2.3.2.27</ecNumber>
    </recommendedName>
</protein>
<gene>
    <name evidence="12" type="ORF">QYE76_049683</name>
</gene>
<dbReference type="EMBL" id="JAUUTY010000003">
    <property type="protein sequence ID" value="KAK1661524.1"/>
    <property type="molecule type" value="Genomic_DNA"/>
</dbReference>
<feature type="binding site" evidence="9">
    <location>
        <position position="487"/>
    </location>
    <ligand>
        <name>ATP</name>
        <dbReference type="ChEBI" id="CHEBI:30616"/>
    </ligand>
</feature>
<keyword evidence="7" id="KW-0833">Ubl conjugation pathway</keyword>
<dbReference type="InterPro" id="IPR011009">
    <property type="entry name" value="Kinase-like_dom_sf"/>
</dbReference>
<dbReference type="GO" id="GO:0004674">
    <property type="term" value="F:protein serine/threonine kinase activity"/>
    <property type="evidence" value="ECO:0007669"/>
    <property type="project" value="UniProtKB-KW"/>
</dbReference>
<dbReference type="SUPFAM" id="SSF56112">
    <property type="entry name" value="Protein kinase-like (PK-like)"/>
    <property type="match status" value="1"/>
</dbReference>
<dbReference type="PROSITE" id="PS50011">
    <property type="entry name" value="PROTEIN_KINASE_DOM"/>
    <property type="match status" value="1"/>
</dbReference>
<dbReference type="SMART" id="SM00220">
    <property type="entry name" value="S_TKc"/>
    <property type="match status" value="1"/>
</dbReference>
<dbReference type="InterPro" id="IPR017441">
    <property type="entry name" value="Protein_kinase_ATP_BS"/>
</dbReference>
<feature type="region of interest" description="Disordered" evidence="10">
    <location>
        <begin position="410"/>
        <end position="432"/>
    </location>
</feature>
<evidence type="ECO:0000256" key="3">
    <source>
        <dbReference type="ARBA" id="ARBA00022527"/>
    </source>
</evidence>
<dbReference type="PROSITE" id="PS00107">
    <property type="entry name" value="PROTEIN_KINASE_ATP"/>
    <property type="match status" value="1"/>
</dbReference>
<dbReference type="CDD" id="cd01989">
    <property type="entry name" value="USP_STK_Ubox_N"/>
    <property type="match status" value="1"/>
</dbReference>
<evidence type="ECO:0000313" key="13">
    <source>
        <dbReference type="Proteomes" id="UP001231189"/>
    </source>
</evidence>
<dbReference type="InterPro" id="IPR014729">
    <property type="entry name" value="Rossmann-like_a/b/a_fold"/>
</dbReference>
<comment type="caution">
    <text evidence="12">The sequence shown here is derived from an EMBL/GenBank/DDBJ whole genome shotgun (WGS) entry which is preliminary data.</text>
</comment>
<feature type="domain" description="Protein kinase" evidence="11">
    <location>
        <begin position="460"/>
        <end position="729"/>
    </location>
</feature>
<sequence length="753" mass="83613">MEAVASSVAHRRWETSGRSSQYSLRMSGSSDADIGHDIVEVSNAGGEAVEEARQAAGDKVFVAVSEEVKRGKSAMVWALQNLAKDGAQFVIAHVHCPAQMIPMMGTKIHYTRMDPEQVKDHRKMELEKASRRLDEYVSCEKLIIENDDVARGLEELITLHGITKLVMGAASDKYYSKKLKTPKSKKSLRLMEAGASSCMIWFTCKGQLICTREANTTVLMIPPSPISTVASTLSASSISSHMRSIMTHQSESETPSSNGSPWQDLDRSQSSWSRNDDAISENPGDDADIYGRLKEALRESQQSRKEVFEESSKRRKAELDLFSALQKAKELEKLYHHELRQRKTIEEALSIQRREMEETRVKCDTLYEELHDAGEEHVILEQCITEVKSALDDEKQKLAASKHLVEELRGDKEKLQQERDATAEELRQTKKEQTVSVPAAGAVINTEFSASELEHATRSFDEALKIGEGGFGCVYRGSLRSTTVAIKLMHSKSLQGQSEFNQEVAVLSRVRHPNLVTLIGSCREVFGLVYEFLPNGSLEDRLACTNNTPPLTWQVRTRIIAEMCSALAFLHSNKPHPVIHGDLKPANILLDGNLVSKLGDFGTCRLVTQSNTSTTTTRLYPRGTFAYMDPEFLSTGELTPRSDVYSFGIIILQLLTGRPPQKIAEMVEDAMEEGGLQSIIDPSAGSWPFVQANQLAHLGLRCAEMSRRRRPDLAREVWVVVETLMRPTFAGASSDDDASTPSNFQTTSSSVVG</sequence>
<dbReference type="EC" id="2.3.2.27" evidence="2"/>
<dbReference type="Proteomes" id="UP001231189">
    <property type="component" value="Unassembled WGS sequence"/>
</dbReference>
<feature type="region of interest" description="Disordered" evidence="10">
    <location>
        <begin position="730"/>
        <end position="753"/>
    </location>
</feature>
<dbReference type="SUPFAM" id="SSF52402">
    <property type="entry name" value="Adenine nucleotide alpha hydrolases-like"/>
    <property type="match status" value="1"/>
</dbReference>
<evidence type="ECO:0000256" key="2">
    <source>
        <dbReference type="ARBA" id="ARBA00012483"/>
    </source>
</evidence>
<dbReference type="AlphaFoldDB" id="A0AAD8WGJ7"/>
<evidence type="ECO:0000256" key="1">
    <source>
        <dbReference type="ARBA" id="ARBA00000900"/>
    </source>
</evidence>
<dbReference type="Gene3D" id="3.40.50.620">
    <property type="entry name" value="HUPs"/>
    <property type="match status" value="1"/>
</dbReference>
<dbReference type="GO" id="GO:0005524">
    <property type="term" value="F:ATP binding"/>
    <property type="evidence" value="ECO:0007669"/>
    <property type="project" value="UniProtKB-UniRule"/>
</dbReference>
<comment type="catalytic activity">
    <reaction evidence="1">
        <text>S-ubiquitinyl-[E2 ubiquitin-conjugating enzyme]-L-cysteine + [acceptor protein]-L-lysine = [E2 ubiquitin-conjugating enzyme]-L-cysteine + N(6)-ubiquitinyl-[acceptor protein]-L-lysine.</text>
        <dbReference type="EC" id="2.3.2.27"/>
    </reaction>
</comment>
<feature type="compositionally biased region" description="Polar residues" evidence="10">
    <location>
        <begin position="739"/>
        <end position="753"/>
    </location>
</feature>
<evidence type="ECO:0000256" key="5">
    <source>
        <dbReference type="ARBA" id="ARBA00022741"/>
    </source>
</evidence>
<dbReference type="PANTHER" id="PTHR45647">
    <property type="entry name" value="OS02G0152300 PROTEIN"/>
    <property type="match status" value="1"/>
</dbReference>
<feature type="compositionally biased region" description="Polar residues" evidence="10">
    <location>
        <begin position="247"/>
        <end position="261"/>
    </location>
</feature>
<evidence type="ECO:0000256" key="4">
    <source>
        <dbReference type="ARBA" id="ARBA00022679"/>
    </source>
</evidence>
<keyword evidence="4" id="KW-0808">Transferase</keyword>
<dbReference type="InterPro" id="IPR051348">
    <property type="entry name" value="U-box_ubiquitin_ligases"/>
</dbReference>
<evidence type="ECO:0000256" key="6">
    <source>
        <dbReference type="ARBA" id="ARBA00022777"/>
    </source>
</evidence>
<keyword evidence="5 9" id="KW-0547">Nucleotide-binding</keyword>
<dbReference type="FunFam" id="3.30.200.20:FF:000039">
    <property type="entry name" value="receptor-like protein kinase FERONIA"/>
    <property type="match status" value="1"/>
</dbReference>
<keyword evidence="6" id="KW-0418">Kinase</keyword>
<dbReference type="PANTHER" id="PTHR45647:SF100">
    <property type="entry name" value="U-BOX DOMAIN-CONTAINING PROTEIN 33"/>
    <property type="match status" value="1"/>
</dbReference>
<evidence type="ECO:0000313" key="12">
    <source>
        <dbReference type="EMBL" id="KAK1661524.1"/>
    </source>
</evidence>
<organism evidence="12 13">
    <name type="scientific">Lolium multiflorum</name>
    <name type="common">Italian ryegrass</name>
    <name type="synonym">Lolium perenne subsp. multiflorum</name>
    <dbReference type="NCBI Taxonomy" id="4521"/>
    <lineage>
        <taxon>Eukaryota</taxon>
        <taxon>Viridiplantae</taxon>
        <taxon>Streptophyta</taxon>
        <taxon>Embryophyta</taxon>
        <taxon>Tracheophyta</taxon>
        <taxon>Spermatophyta</taxon>
        <taxon>Magnoliopsida</taxon>
        <taxon>Liliopsida</taxon>
        <taxon>Poales</taxon>
        <taxon>Poaceae</taxon>
        <taxon>BOP clade</taxon>
        <taxon>Pooideae</taxon>
        <taxon>Poodae</taxon>
        <taxon>Poeae</taxon>
        <taxon>Poeae Chloroplast Group 2 (Poeae type)</taxon>
        <taxon>Loliodinae</taxon>
        <taxon>Loliinae</taxon>
        <taxon>Lolium</taxon>
    </lineage>
</organism>
<dbReference type="GO" id="GO:0061630">
    <property type="term" value="F:ubiquitin protein ligase activity"/>
    <property type="evidence" value="ECO:0007669"/>
    <property type="project" value="UniProtKB-EC"/>
</dbReference>
<name>A0AAD8WGJ7_LOLMU</name>
<feature type="region of interest" description="Disordered" evidence="10">
    <location>
        <begin position="240"/>
        <end position="288"/>
    </location>
</feature>
<dbReference type="Gene3D" id="3.30.200.20">
    <property type="entry name" value="Phosphorylase Kinase, domain 1"/>
    <property type="match status" value="1"/>
</dbReference>
<dbReference type="InterPro" id="IPR008271">
    <property type="entry name" value="Ser/Thr_kinase_AS"/>
</dbReference>